<dbReference type="RefSeq" id="WP_345714758.1">
    <property type="nucleotide sequence ID" value="NZ_BAABFP010000002.1"/>
</dbReference>
<accession>A0ABW1JJA1</accession>
<organism evidence="2 3">
    <name type="scientific">Angustibacter luteus</name>
    <dbReference type="NCBI Taxonomy" id="658456"/>
    <lineage>
        <taxon>Bacteria</taxon>
        <taxon>Bacillati</taxon>
        <taxon>Actinomycetota</taxon>
        <taxon>Actinomycetes</taxon>
        <taxon>Kineosporiales</taxon>
        <taxon>Kineosporiaceae</taxon>
    </lineage>
</organism>
<comment type="caution">
    <text evidence="2">The sequence shown here is derived from an EMBL/GenBank/DDBJ whole genome shotgun (WGS) entry which is preliminary data.</text>
</comment>
<sequence>MLRRLLMVLTATIVVLSLGAQSAQAADGYQETTPDNTGNVSCQILVGAPSYGGFGCFHANGDYVYVTDSRRDGNSVAVQWKLANSSRHGLIRNKDGAGLLSNNRGVVNKDFPEGDQVAMRVGLCSVSSTRDCHDPGDYDWISGWQWAAVS</sequence>
<gene>
    <name evidence="2" type="ORF">ACFQDO_16920</name>
</gene>
<evidence type="ECO:0000313" key="3">
    <source>
        <dbReference type="Proteomes" id="UP001596189"/>
    </source>
</evidence>
<proteinExistence type="predicted"/>
<feature type="signal peptide" evidence="1">
    <location>
        <begin position="1"/>
        <end position="25"/>
    </location>
</feature>
<name>A0ABW1JJA1_9ACTN</name>
<reference evidence="3" key="1">
    <citation type="journal article" date="2019" name="Int. J. Syst. Evol. Microbiol.">
        <title>The Global Catalogue of Microorganisms (GCM) 10K type strain sequencing project: providing services to taxonomists for standard genome sequencing and annotation.</title>
        <authorList>
            <consortium name="The Broad Institute Genomics Platform"/>
            <consortium name="The Broad Institute Genome Sequencing Center for Infectious Disease"/>
            <person name="Wu L."/>
            <person name="Ma J."/>
        </authorList>
    </citation>
    <scope>NUCLEOTIDE SEQUENCE [LARGE SCALE GENOMIC DNA]</scope>
    <source>
        <strain evidence="3">KACC 14249</strain>
    </source>
</reference>
<evidence type="ECO:0000256" key="1">
    <source>
        <dbReference type="SAM" id="SignalP"/>
    </source>
</evidence>
<feature type="chain" id="PRO_5045417964" evidence="1">
    <location>
        <begin position="26"/>
        <end position="150"/>
    </location>
</feature>
<protein>
    <submittedName>
        <fullName evidence="2">Uncharacterized protein</fullName>
    </submittedName>
</protein>
<dbReference type="EMBL" id="JBHSRD010000006">
    <property type="protein sequence ID" value="MFC6008818.1"/>
    <property type="molecule type" value="Genomic_DNA"/>
</dbReference>
<evidence type="ECO:0000313" key="2">
    <source>
        <dbReference type="EMBL" id="MFC6008818.1"/>
    </source>
</evidence>
<dbReference type="Proteomes" id="UP001596189">
    <property type="component" value="Unassembled WGS sequence"/>
</dbReference>
<keyword evidence="3" id="KW-1185">Reference proteome</keyword>
<keyword evidence="1" id="KW-0732">Signal</keyword>